<accession>A0A063XZ05</accession>
<comment type="caution">
    <text evidence="5">The sequence shown here is derived from an EMBL/GenBank/DDBJ whole genome shotgun (WGS) entry which is preliminary data.</text>
</comment>
<protein>
    <submittedName>
        <fullName evidence="5">Secretion protein HlyD</fullName>
    </submittedName>
</protein>
<evidence type="ECO:0000259" key="3">
    <source>
        <dbReference type="Pfam" id="PF25954"/>
    </source>
</evidence>
<feature type="domain" description="CzcB-like barrel-sandwich hybrid" evidence="4">
    <location>
        <begin position="44"/>
        <end position="161"/>
    </location>
</feature>
<evidence type="ECO:0000256" key="1">
    <source>
        <dbReference type="ARBA" id="ARBA00009477"/>
    </source>
</evidence>
<proteinExistence type="inferred from homology"/>
<feature type="chain" id="PRO_5001624123" evidence="2">
    <location>
        <begin position="24"/>
        <end position="241"/>
    </location>
</feature>
<dbReference type="InterPro" id="IPR006143">
    <property type="entry name" value="RND_pump_MFP"/>
</dbReference>
<dbReference type="PANTHER" id="PTHR30469">
    <property type="entry name" value="MULTIDRUG RESISTANCE PROTEIN MDTA"/>
    <property type="match status" value="1"/>
</dbReference>
<dbReference type="Pfam" id="PF25954">
    <property type="entry name" value="Beta-barrel_RND_2"/>
    <property type="match status" value="1"/>
</dbReference>
<dbReference type="EMBL" id="JMSZ01000032">
    <property type="protein sequence ID" value="KDE39353.1"/>
    <property type="molecule type" value="Genomic_DNA"/>
</dbReference>
<comment type="similarity">
    <text evidence="1">Belongs to the membrane fusion protein (MFP) (TC 8.A.1) family.</text>
</comment>
<evidence type="ECO:0000313" key="5">
    <source>
        <dbReference type="EMBL" id="KDE39353.1"/>
    </source>
</evidence>
<dbReference type="AlphaFoldDB" id="A0A063XZ05"/>
<keyword evidence="6" id="KW-1185">Reference proteome</keyword>
<feature type="domain" description="CusB-like beta-barrel" evidence="3">
    <location>
        <begin position="176"/>
        <end position="238"/>
    </location>
</feature>
<dbReference type="NCBIfam" id="TIGR01730">
    <property type="entry name" value="RND_mfp"/>
    <property type="match status" value="1"/>
</dbReference>
<dbReference type="SUPFAM" id="SSF111369">
    <property type="entry name" value="HlyD-like secretion proteins"/>
    <property type="match status" value="1"/>
</dbReference>
<evidence type="ECO:0000256" key="2">
    <source>
        <dbReference type="SAM" id="SignalP"/>
    </source>
</evidence>
<organism evidence="5 6">
    <name type="scientific">Nitrincola lacisaponensis</name>
    <dbReference type="NCBI Taxonomy" id="267850"/>
    <lineage>
        <taxon>Bacteria</taxon>
        <taxon>Pseudomonadati</taxon>
        <taxon>Pseudomonadota</taxon>
        <taxon>Gammaproteobacteria</taxon>
        <taxon>Oceanospirillales</taxon>
        <taxon>Oceanospirillaceae</taxon>
        <taxon>Nitrincola</taxon>
    </lineage>
</organism>
<name>A0A063XZ05_9GAMM</name>
<dbReference type="STRING" id="267850.ADINL_2482"/>
<dbReference type="Proteomes" id="UP000027318">
    <property type="component" value="Unassembled WGS sequence"/>
</dbReference>
<sequence length="241" mass="26953">MYCRKIPLTAWLFALVFSAPVQSLELSVLSCLLEPSLDAELGVPVEGVLAKVNADRADKVEQGAILAELDLSVELAMIAMQRARESYASRRLERIQELQSGNLIPAQDVDDIRTEQQLARLELAVQQEQLKLRRVVSPFSGVIVERYADVGDLIQKSQIFRLVKLDPLYVEVVMTLDQFGYLKPGDRYRVHLQHLQTTHEAEVITVDPIIDAGSSTFRVRLSLENPDSRIPAGLSCTLESL</sequence>
<reference evidence="5 6" key="1">
    <citation type="journal article" date="2005" name="Int. J. Syst. Evol. Microbiol.">
        <title>Nitrincola lacisaponensis gen. nov., sp. nov., a novel alkaliphilic bacterium isolated from an alkaline, saline lake.</title>
        <authorList>
            <person name="Dimitriu P.A."/>
            <person name="Shukla S.K."/>
            <person name="Conradt J."/>
            <person name="Marquez M.C."/>
            <person name="Ventosa A."/>
            <person name="Maglia A."/>
            <person name="Peyton B.M."/>
            <person name="Pinkart H.C."/>
            <person name="Mormile M.R."/>
        </authorList>
    </citation>
    <scope>NUCLEOTIDE SEQUENCE [LARGE SCALE GENOMIC DNA]</scope>
    <source>
        <strain evidence="5 6">4CA</strain>
    </source>
</reference>
<evidence type="ECO:0000313" key="6">
    <source>
        <dbReference type="Proteomes" id="UP000027318"/>
    </source>
</evidence>
<dbReference type="Gene3D" id="2.40.30.170">
    <property type="match status" value="1"/>
</dbReference>
<dbReference type="Gene3D" id="1.10.287.470">
    <property type="entry name" value="Helix hairpin bin"/>
    <property type="match status" value="1"/>
</dbReference>
<gene>
    <name evidence="5" type="ORF">ADINL_2482</name>
</gene>
<dbReference type="OrthoDB" id="9791520at2"/>
<keyword evidence="2" id="KW-0732">Signal</keyword>
<dbReference type="RefSeq" id="WP_051632781.1">
    <property type="nucleotide sequence ID" value="NZ_JMSZ01000032.1"/>
</dbReference>
<dbReference type="PANTHER" id="PTHR30469:SF15">
    <property type="entry name" value="HLYD FAMILY OF SECRETION PROTEINS"/>
    <property type="match status" value="1"/>
</dbReference>
<dbReference type="InterPro" id="IPR058792">
    <property type="entry name" value="Beta-barrel_RND_2"/>
</dbReference>
<dbReference type="InterPro" id="IPR058647">
    <property type="entry name" value="BSH_CzcB-like"/>
</dbReference>
<evidence type="ECO:0000259" key="4">
    <source>
        <dbReference type="Pfam" id="PF25973"/>
    </source>
</evidence>
<dbReference type="Pfam" id="PF25973">
    <property type="entry name" value="BSH_CzcB"/>
    <property type="match status" value="1"/>
</dbReference>
<dbReference type="GO" id="GO:1990281">
    <property type="term" value="C:efflux pump complex"/>
    <property type="evidence" value="ECO:0007669"/>
    <property type="project" value="TreeGrafter"/>
</dbReference>
<dbReference type="GO" id="GO:0015562">
    <property type="term" value="F:efflux transmembrane transporter activity"/>
    <property type="evidence" value="ECO:0007669"/>
    <property type="project" value="TreeGrafter"/>
</dbReference>
<dbReference type="Gene3D" id="2.40.50.100">
    <property type="match status" value="1"/>
</dbReference>
<feature type="signal peptide" evidence="2">
    <location>
        <begin position="1"/>
        <end position="23"/>
    </location>
</feature>